<gene>
    <name evidence="1" type="ORF">FZ934_17945</name>
</gene>
<reference evidence="1 2" key="1">
    <citation type="submission" date="2019-08" db="EMBL/GenBank/DDBJ databases">
        <title>Prosopis cineraria nodule microbiome.</title>
        <authorList>
            <person name="Ali R."/>
            <person name="Chaluvadi S.R."/>
            <person name="Wang X."/>
        </authorList>
    </citation>
    <scope>NUCLEOTIDE SEQUENCE [LARGE SCALE GENOMIC DNA]</scope>
    <source>
        <strain evidence="1 2">BG7</strain>
    </source>
</reference>
<protein>
    <recommendedName>
        <fullName evidence="3">ParB/Sulfiredoxin domain-containing protein</fullName>
    </recommendedName>
</protein>
<evidence type="ECO:0000313" key="1">
    <source>
        <dbReference type="EMBL" id="QFY62110.1"/>
    </source>
</evidence>
<proteinExistence type="predicted"/>
<name>A0A5Q0CDB0_9HYPH</name>
<dbReference type="KEGG" id="rgr:FZ934_17945"/>
<dbReference type="EMBL" id="CP043498">
    <property type="protein sequence ID" value="QFY62110.1"/>
    <property type="molecule type" value="Genomic_DNA"/>
</dbReference>
<dbReference type="OrthoDB" id="950695at2"/>
<evidence type="ECO:0008006" key="3">
    <source>
        <dbReference type="Google" id="ProtNLM"/>
    </source>
</evidence>
<dbReference type="InterPro" id="IPR036086">
    <property type="entry name" value="ParB/Sulfiredoxin_sf"/>
</dbReference>
<keyword evidence="2" id="KW-1185">Reference proteome</keyword>
<organism evidence="1 2">
    <name type="scientific">Rhizobium grahamii</name>
    <dbReference type="NCBI Taxonomy" id="1120045"/>
    <lineage>
        <taxon>Bacteria</taxon>
        <taxon>Pseudomonadati</taxon>
        <taxon>Pseudomonadota</taxon>
        <taxon>Alphaproteobacteria</taxon>
        <taxon>Hyphomicrobiales</taxon>
        <taxon>Rhizobiaceae</taxon>
        <taxon>Rhizobium/Agrobacterium group</taxon>
        <taxon>Rhizobium</taxon>
    </lineage>
</organism>
<dbReference type="SUPFAM" id="SSF110849">
    <property type="entry name" value="ParB/Sulfiredoxin"/>
    <property type="match status" value="1"/>
</dbReference>
<accession>A0A5Q0CDB0</accession>
<dbReference type="Proteomes" id="UP000326881">
    <property type="component" value="Chromosome"/>
</dbReference>
<sequence>MITPEMAETILASRGPNRQVSAPVINKYARDMLAGRWLLNGQTIKISNEGRLLDGQHRLEAAKKAQCSFPSLIVEGLSEETFASLDIGRKRAVSDILRERGESNTTSLASALRWLWMIDNGVILSANSSPTNGELLDLLQQNPEIRGSLKHVSPMRDMMGGGIAAALHRTFSRKDIVKANEFFARLIDGVQLTEQSPIRHLRERLIRTRASHRLRLAEAERVAISVKAWNAYRESRPMHLLVWRNRGAGREALPSVM</sequence>
<evidence type="ECO:0000313" key="2">
    <source>
        <dbReference type="Proteomes" id="UP000326881"/>
    </source>
</evidence>
<dbReference type="AlphaFoldDB" id="A0A5Q0CDB0"/>
<dbReference type="RefSeq" id="WP_153272158.1">
    <property type="nucleotide sequence ID" value="NZ_CP043498.1"/>
</dbReference>